<name>A0A090KW85_9BACI</name>
<dbReference type="EMBL" id="CCRF01000096">
    <property type="protein sequence ID" value="CEE02984.1"/>
    <property type="molecule type" value="Genomic_DNA"/>
</dbReference>
<accession>A0A090KW85</accession>
<proteinExistence type="predicted"/>
<evidence type="ECO:0000313" key="1">
    <source>
        <dbReference type="EMBL" id="CEE02984.1"/>
    </source>
</evidence>
<evidence type="ECO:0000313" key="2">
    <source>
        <dbReference type="Proteomes" id="UP000040576"/>
    </source>
</evidence>
<keyword evidence="2" id="KW-1185">Reference proteome</keyword>
<organism evidence="1 2">
    <name type="scientific">Caldibacillus thermoamylovorans</name>
    <dbReference type="NCBI Taxonomy" id="35841"/>
    <lineage>
        <taxon>Bacteria</taxon>
        <taxon>Bacillati</taxon>
        <taxon>Bacillota</taxon>
        <taxon>Bacilli</taxon>
        <taxon>Bacillales</taxon>
        <taxon>Bacillaceae</taxon>
        <taxon>Caldibacillus</taxon>
    </lineage>
</organism>
<protein>
    <submittedName>
        <fullName evidence="1">Uncharacterized protein</fullName>
    </submittedName>
</protein>
<dbReference type="Proteomes" id="UP000040576">
    <property type="component" value="Unassembled WGS sequence"/>
</dbReference>
<dbReference type="AlphaFoldDB" id="A0A090KW85"/>
<sequence>MEKDIKEIVKAAAERYGIEYNENQLYPRIRHSNGEIIELSKEKFIETIGISFINNQNWSKNPEIEKMVWENTEIGFYLTDNIESDYVIDKNIGTNTAA</sequence>
<dbReference type="RefSeq" id="WP_034773047.1">
    <property type="nucleotide sequence ID" value="NZ_CCRF01000096.1"/>
</dbReference>
<gene>
    <name evidence="1" type="ORF">BT1A1_3201</name>
</gene>
<reference evidence="1 2" key="1">
    <citation type="submission" date="2014-07" db="EMBL/GenBank/DDBJ databases">
        <authorList>
            <person name="Wibberg Daniel"/>
        </authorList>
    </citation>
    <scope>NUCLEOTIDE SEQUENCE [LARGE SCALE GENOMIC DNA]</scope>
</reference>